<protein>
    <submittedName>
        <fullName evidence="1">ABC transporter substrate-binding protein</fullName>
    </submittedName>
</protein>
<organism evidence="1 2">
    <name type="scientific">Saccharibacillus sacchari</name>
    <dbReference type="NCBI Taxonomy" id="456493"/>
    <lineage>
        <taxon>Bacteria</taxon>
        <taxon>Bacillati</taxon>
        <taxon>Bacillota</taxon>
        <taxon>Bacilli</taxon>
        <taxon>Bacillales</taxon>
        <taxon>Paenibacillaceae</taxon>
        <taxon>Saccharibacillus</taxon>
    </lineage>
</organism>
<dbReference type="EMBL" id="JBBKAR010000026">
    <property type="protein sequence ID" value="MEJ8303881.1"/>
    <property type="molecule type" value="Genomic_DNA"/>
</dbReference>
<comment type="caution">
    <text evidence="1">The sequence shown here is derived from an EMBL/GenBank/DDBJ whole genome shotgun (WGS) entry which is preliminary data.</text>
</comment>
<dbReference type="Proteomes" id="UP001380953">
    <property type="component" value="Unassembled WGS sequence"/>
</dbReference>
<name>A0ACC6PAD2_9BACL</name>
<gene>
    <name evidence="1" type="ORF">WKI47_08185</name>
</gene>
<keyword evidence="2" id="KW-1185">Reference proteome</keyword>
<evidence type="ECO:0000313" key="2">
    <source>
        <dbReference type="Proteomes" id="UP001380953"/>
    </source>
</evidence>
<accession>A0ACC6PAD2</accession>
<reference evidence="1" key="1">
    <citation type="submission" date="2024-03" db="EMBL/GenBank/DDBJ databases">
        <title>Whole genome sequecning of epiphytes from Marcgravia umbellata leaves.</title>
        <authorList>
            <person name="Kumar G."/>
            <person name="Savka M.A."/>
        </authorList>
    </citation>
    <scope>NUCLEOTIDE SEQUENCE</scope>
    <source>
        <strain evidence="1">RIT_BL5</strain>
    </source>
</reference>
<proteinExistence type="predicted"/>
<sequence length="346" mass="37340">MDRMTQRQKAAIKTGALALILAFGTALAGCGSNADTPNAAAGEDSSAATAVGESGTSATSADSANETSAETRVVKGEFGDVTIPAHPKRPAGIYLEDYMVALGVTPVVQWYHPSWGIQDYLKLDVPQFDISGSPEALLAQQPDLIMVDGGVDQAGYETYSKIAPTYRLPESVLQDSKQILLAVADALGIPEKGQEVLDKYEQIVADDKAKLEETVGGETVAVLRLNGGDKTLALFGIKNRYTGSLYSELGLTPHPLVGEMEDYQQIISEEGLADLDADHIFIFPASGDWDSEENKEAEQIMDRAVWKSLKAVQNDHVYVVERSYWQSGGIQANMLKFEDVMKHLAP</sequence>
<evidence type="ECO:0000313" key="1">
    <source>
        <dbReference type="EMBL" id="MEJ8303881.1"/>
    </source>
</evidence>